<evidence type="ECO:0000313" key="5">
    <source>
        <dbReference type="EMBL" id="KAG0327169.1"/>
    </source>
</evidence>
<dbReference type="SUPFAM" id="SSF53474">
    <property type="entry name" value="alpha/beta-Hydrolases"/>
    <property type="match status" value="1"/>
</dbReference>
<evidence type="ECO:0000256" key="1">
    <source>
        <dbReference type="ARBA" id="ARBA00007920"/>
    </source>
</evidence>
<comment type="caution">
    <text evidence="5">The sequence shown here is derived from an EMBL/GenBank/DDBJ whole genome shotgun (WGS) entry which is preliminary data.</text>
</comment>
<feature type="compositionally biased region" description="Low complexity" evidence="2">
    <location>
        <begin position="106"/>
        <end position="130"/>
    </location>
</feature>
<dbReference type="EMBL" id="JAAAIP010000063">
    <property type="protein sequence ID" value="KAG0327169.1"/>
    <property type="molecule type" value="Genomic_DNA"/>
</dbReference>
<dbReference type="Pfam" id="PF05057">
    <property type="entry name" value="DUF676"/>
    <property type="match status" value="2"/>
</dbReference>
<keyword evidence="3" id="KW-1133">Transmembrane helix</keyword>
<feature type="compositionally biased region" description="Low complexity" evidence="2">
    <location>
        <begin position="454"/>
        <end position="469"/>
    </location>
</feature>
<keyword evidence="6" id="KW-1185">Reference proteome</keyword>
<feature type="region of interest" description="Disordered" evidence="2">
    <location>
        <begin position="93"/>
        <end position="130"/>
    </location>
</feature>
<dbReference type="PANTHER" id="PTHR12482:SF62">
    <property type="entry name" value="LIPASE ROG1-RELATED"/>
    <property type="match status" value="1"/>
</dbReference>
<proteinExistence type="inferred from homology"/>
<name>A0A9P6RU18_9FUNG</name>
<feature type="domain" description="DUF676" evidence="4">
    <location>
        <begin position="161"/>
        <end position="295"/>
    </location>
</feature>
<feature type="transmembrane region" description="Helical" evidence="3">
    <location>
        <begin position="361"/>
        <end position="384"/>
    </location>
</feature>
<dbReference type="InterPro" id="IPR044294">
    <property type="entry name" value="Lipase-like"/>
</dbReference>
<reference evidence="5" key="1">
    <citation type="journal article" date="2020" name="Fungal Divers.">
        <title>Resolving the Mortierellaceae phylogeny through synthesis of multi-gene phylogenetics and phylogenomics.</title>
        <authorList>
            <person name="Vandepol N."/>
            <person name="Liber J."/>
            <person name="Desiro A."/>
            <person name="Na H."/>
            <person name="Kennedy M."/>
            <person name="Barry K."/>
            <person name="Grigoriev I.V."/>
            <person name="Miller A.N."/>
            <person name="O'Donnell K."/>
            <person name="Stajich J.E."/>
            <person name="Bonito G."/>
        </authorList>
    </citation>
    <scope>NUCLEOTIDE SEQUENCE</scope>
    <source>
        <strain evidence="5">REB-010B</strain>
    </source>
</reference>
<gene>
    <name evidence="5" type="ORF">BGZ99_008259</name>
</gene>
<dbReference type="Proteomes" id="UP000738325">
    <property type="component" value="Unassembled WGS sequence"/>
</dbReference>
<accession>A0A9P6RU18</accession>
<protein>
    <recommendedName>
        <fullName evidence="4">DUF676 domain-containing protein</fullName>
    </recommendedName>
</protein>
<comment type="similarity">
    <text evidence="1">Belongs to the putative lipase ROG1 family.</text>
</comment>
<dbReference type="InterPro" id="IPR029058">
    <property type="entry name" value="AB_hydrolase_fold"/>
</dbReference>
<feature type="domain" description="DUF676" evidence="4">
    <location>
        <begin position="9"/>
        <end position="76"/>
    </location>
</feature>
<feature type="region of interest" description="Disordered" evidence="2">
    <location>
        <begin position="453"/>
        <end position="476"/>
    </location>
</feature>
<dbReference type="InterPro" id="IPR007751">
    <property type="entry name" value="DUF676_lipase-like"/>
</dbReference>
<evidence type="ECO:0000313" key="6">
    <source>
        <dbReference type="Proteomes" id="UP000738325"/>
    </source>
</evidence>
<feature type="compositionally biased region" description="Basic residues" evidence="2">
    <location>
        <begin position="93"/>
        <end position="104"/>
    </location>
</feature>
<keyword evidence="3" id="KW-0812">Transmembrane</keyword>
<dbReference type="AlphaFoldDB" id="A0A9P6RU18"/>
<evidence type="ECO:0000256" key="2">
    <source>
        <dbReference type="SAM" id="MobiDB-lite"/>
    </source>
</evidence>
<evidence type="ECO:0000256" key="3">
    <source>
        <dbReference type="SAM" id="Phobius"/>
    </source>
</evidence>
<keyword evidence="3" id="KW-0472">Membrane</keyword>
<organism evidence="5 6">
    <name type="scientific">Dissophora globulifera</name>
    <dbReference type="NCBI Taxonomy" id="979702"/>
    <lineage>
        <taxon>Eukaryota</taxon>
        <taxon>Fungi</taxon>
        <taxon>Fungi incertae sedis</taxon>
        <taxon>Mucoromycota</taxon>
        <taxon>Mortierellomycotina</taxon>
        <taxon>Mortierellomycetes</taxon>
        <taxon>Mortierellales</taxon>
        <taxon>Mortierellaceae</taxon>
        <taxon>Dissophora</taxon>
    </lineage>
</organism>
<sequence length="559" mass="61949">MADGSDAHQGVHLVVLQHGLWGNVDHVRFIAAQFKERLGDRILVYRAQTNEAKFTYDGVDVCGQRLVQEIYSVVKVIETGGNIEDMKGQKFKNKKHKTRGKLHSKTTVTPAPMPATAATSTTTTTATTTPAETRVDIDQQPLSAKNLSENLDAPVDESKATTTKKVTQFSYLGYSFGGLIGRFAMGLLEVEGFFDPVDQGGRGIEPMYFVAVATPHLGIRHPPLDMSSKIFNFMSARMLSRTGAQMQLVDNYTGGRPALLVLSDPSSVFMHALARFKRRAVYCNIRNDHSVPFWTASFSDADPFIDLESLDIQYHSGYSSLIESFEHQDLDALAKRKALWKSKSFSERLLLRLKAISWKRYMLLAVLVPFFLPFVFFSITYDGLISRRRIKPIMQSNEDLKRMRDETVIMKNKGIAGAESDASSSSVIPPESELPVAQPANVDSSVTLSMPLDASTTPSASANASTSTTKKAKKAKKEQELISISYPDMKNLRPLGLAPVQLEMCKNLNQLPWIKNIIHIEGLNAHGSIVIRERRFENDGGIAAVQHAVDMFKGDGEDE</sequence>
<dbReference type="OrthoDB" id="273452at2759"/>
<dbReference type="PANTHER" id="PTHR12482">
    <property type="entry name" value="LIPASE ROG1-RELATED-RELATED"/>
    <property type="match status" value="1"/>
</dbReference>
<evidence type="ECO:0000259" key="4">
    <source>
        <dbReference type="Pfam" id="PF05057"/>
    </source>
</evidence>